<reference evidence="8 9" key="1">
    <citation type="submission" date="2019-05" db="EMBL/GenBank/DDBJ databases">
        <title>Panacibacter sp. strain 17mud1-8 Genome sequencing and assembly.</title>
        <authorList>
            <person name="Chhetri G."/>
        </authorList>
    </citation>
    <scope>NUCLEOTIDE SEQUENCE [LARGE SCALE GENOMIC DNA]</scope>
    <source>
        <strain evidence="8 9">17mud1-8</strain>
    </source>
</reference>
<keyword evidence="2 7" id="KW-0812">Transmembrane</keyword>
<comment type="function">
    <text evidence="7">Functions as a peptidoglycan terminase that cleaves nascent peptidoglycan strands endolytically to terminate their elongation.</text>
</comment>
<gene>
    <name evidence="7 8" type="primary">mltG</name>
    <name evidence="8" type="ORF">FC093_03520</name>
</gene>
<keyword evidence="4 7" id="KW-0472">Membrane</keyword>
<dbReference type="NCBIfam" id="TIGR00247">
    <property type="entry name" value="endolytic transglycosylase MltG"/>
    <property type="match status" value="1"/>
</dbReference>
<comment type="similarity">
    <text evidence="7">Belongs to the transglycosylase MltG family.</text>
</comment>
<keyword evidence="3 7" id="KW-1133">Transmembrane helix</keyword>
<dbReference type="CDD" id="cd08010">
    <property type="entry name" value="MltG_like"/>
    <property type="match status" value="1"/>
</dbReference>
<keyword evidence="1 7" id="KW-1003">Cell membrane</keyword>
<proteinExistence type="inferred from homology"/>
<dbReference type="PANTHER" id="PTHR30518:SF2">
    <property type="entry name" value="ENDOLYTIC MUREIN TRANSGLYCOSYLASE"/>
    <property type="match status" value="1"/>
</dbReference>
<evidence type="ECO:0000256" key="6">
    <source>
        <dbReference type="ARBA" id="ARBA00023316"/>
    </source>
</evidence>
<dbReference type="OrthoDB" id="9814591at2"/>
<evidence type="ECO:0000313" key="9">
    <source>
        <dbReference type="Proteomes" id="UP000305848"/>
    </source>
</evidence>
<dbReference type="Gene3D" id="3.30.160.60">
    <property type="entry name" value="Classic Zinc Finger"/>
    <property type="match status" value="1"/>
</dbReference>
<dbReference type="GO" id="GO:0071555">
    <property type="term" value="P:cell wall organization"/>
    <property type="evidence" value="ECO:0007669"/>
    <property type="project" value="UniProtKB-KW"/>
</dbReference>
<keyword evidence="6 7" id="KW-0961">Cell wall biogenesis/degradation</keyword>
<evidence type="ECO:0000256" key="7">
    <source>
        <dbReference type="HAMAP-Rule" id="MF_02065"/>
    </source>
</evidence>
<dbReference type="GO" id="GO:0005886">
    <property type="term" value="C:plasma membrane"/>
    <property type="evidence" value="ECO:0007669"/>
    <property type="project" value="UniProtKB-UniRule"/>
</dbReference>
<evidence type="ECO:0000256" key="2">
    <source>
        <dbReference type="ARBA" id="ARBA00022692"/>
    </source>
</evidence>
<dbReference type="HAMAP" id="MF_02065">
    <property type="entry name" value="MltG"/>
    <property type="match status" value="1"/>
</dbReference>
<dbReference type="PROSITE" id="PS51257">
    <property type="entry name" value="PROKAR_LIPOPROTEIN"/>
    <property type="match status" value="1"/>
</dbReference>
<dbReference type="EMBL" id="SZQL01000002">
    <property type="protein sequence ID" value="TKK70776.1"/>
    <property type="molecule type" value="Genomic_DNA"/>
</dbReference>
<feature type="site" description="Important for catalytic activity" evidence="7">
    <location>
        <position position="215"/>
    </location>
</feature>
<dbReference type="GO" id="GO:0009252">
    <property type="term" value="P:peptidoglycan biosynthetic process"/>
    <property type="evidence" value="ECO:0007669"/>
    <property type="project" value="UniProtKB-UniRule"/>
</dbReference>
<dbReference type="Proteomes" id="UP000305848">
    <property type="component" value="Unassembled WGS sequence"/>
</dbReference>
<keyword evidence="9" id="KW-1185">Reference proteome</keyword>
<evidence type="ECO:0000256" key="4">
    <source>
        <dbReference type="ARBA" id="ARBA00023136"/>
    </source>
</evidence>
<sequence>MKKIILLLFIVTIIAGCIFAWMVFGSATTFDAKSKYIYAYDSLPPKQQIEQQLQDSNYIRNLWLFNILADRMNVWNRLKPGRFEIEKGESLIDLARRLRNNVQAPARLVINKLRTSNDLAKLVGKNFSTDSAQALQFLTSNDSLQPLGVDTNTLFTLIIPDTYIINWNSSVKKILQRLDKERDKFWHEDRRLAKADSLGLSPKQVYTLASIVEEETNKNDEKGEIASVYINRYKKGMPLGADPTIKFALKDFALKRILYGHLQVASPYNTYRNAGLPPGPICTPSEKTIDAVLNAPSTDYLFFVAKSDFSGYHQFSSNYAQHQQYAKQYQQALNERVAAKQKAQ</sequence>
<evidence type="ECO:0000256" key="5">
    <source>
        <dbReference type="ARBA" id="ARBA00023239"/>
    </source>
</evidence>
<keyword evidence="5 7" id="KW-0456">Lyase</keyword>
<dbReference type="AlphaFoldDB" id="A0A4U3L9W8"/>
<dbReference type="InterPro" id="IPR003770">
    <property type="entry name" value="MLTG-like"/>
</dbReference>
<dbReference type="PANTHER" id="PTHR30518">
    <property type="entry name" value="ENDOLYTIC MUREIN TRANSGLYCOSYLASE"/>
    <property type="match status" value="1"/>
</dbReference>
<dbReference type="Gene3D" id="3.30.1490.480">
    <property type="entry name" value="Endolytic murein transglycosylase"/>
    <property type="match status" value="1"/>
</dbReference>
<organism evidence="8 9">
    <name type="scientific">Ilyomonas limi</name>
    <dbReference type="NCBI Taxonomy" id="2575867"/>
    <lineage>
        <taxon>Bacteria</taxon>
        <taxon>Pseudomonadati</taxon>
        <taxon>Bacteroidota</taxon>
        <taxon>Chitinophagia</taxon>
        <taxon>Chitinophagales</taxon>
        <taxon>Chitinophagaceae</taxon>
        <taxon>Ilyomonas</taxon>
    </lineage>
</organism>
<dbReference type="Pfam" id="PF02618">
    <property type="entry name" value="YceG"/>
    <property type="match status" value="1"/>
</dbReference>
<evidence type="ECO:0000256" key="1">
    <source>
        <dbReference type="ARBA" id="ARBA00022475"/>
    </source>
</evidence>
<comment type="caution">
    <text evidence="8">The sequence shown here is derived from an EMBL/GenBank/DDBJ whole genome shotgun (WGS) entry which is preliminary data.</text>
</comment>
<evidence type="ECO:0000313" key="8">
    <source>
        <dbReference type="EMBL" id="TKK70776.1"/>
    </source>
</evidence>
<dbReference type="GO" id="GO:0008932">
    <property type="term" value="F:lytic endotransglycosylase activity"/>
    <property type="evidence" value="ECO:0007669"/>
    <property type="project" value="UniProtKB-UniRule"/>
</dbReference>
<protein>
    <recommendedName>
        <fullName evidence="7">Endolytic murein transglycosylase</fullName>
        <ecNumber evidence="7">4.2.2.29</ecNumber>
    </recommendedName>
    <alternativeName>
        <fullName evidence="7">Peptidoglycan lytic transglycosylase</fullName>
    </alternativeName>
    <alternativeName>
        <fullName evidence="7">Peptidoglycan polymerization terminase</fullName>
    </alternativeName>
</protein>
<name>A0A4U3L9W8_9BACT</name>
<evidence type="ECO:0000256" key="3">
    <source>
        <dbReference type="ARBA" id="ARBA00022989"/>
    </source>
</evidence>
<dbReference type="EC" id="4.2.2.29" evidence="7"/>
<comment type="catalytic activity">
    <reaction evidence="7">
        <text>a peptidoglycan chain = a peptidoglycan chain with N-acetyl-1,6-anhydromuramyl-[peptide] at the reducing end + a peptidoglycan chain with N-acetylglucosamine at the non-reducing end.</text>
        <dbReference type="EC" id="4.2.2.29"/>
    </reaction>
</comment>
<dbReference type="RefSeq" id="WP_137260375.1">
    <property type="nucleotide sequence ID" value="NZ_SZQL01000002.1"/>
</dbReference>
<accession>A0A4U3L9W8</accession>